<dbReference type="EMBL" id="AOFI03000022">
    <property type="protein sequence ID" value="KAF4324263.1"/>
    <property type="molecule type" value="Genomic_DNA"/>
</dbReference>
<evidence type="ECO:0000313" key="2">
    <source>
        <dbReference type="Proteomes" id="UP000702964"/>
    </source>
</evidence>
<dbReference type="Proteomes" id="UP000702964">
    <property type="component" value="Unassembled WGS sequence"/>
</dbReference>
<dbReference type="AlphaFoldDB" id="A0A8J4WA72"/>
<comment type="caution">
    <text evidence="1">The sequence shown here is derived from an EMBL/GenBank/DDBJ whole genome shotgun (WGS) entry which is preliminary data.</text>
</comment>
<reference evidence="1" key="2">
    <citation type="submission" date="2020-02" db="EMBL/GenBank/DDBJ databases">
        <authorList>
            <person name="Studholme D.J."/>
        </authorList>
    </citation>
    <scope>NUCLEOTIDE SEQUENCE</scope>
    <source>
        <strain evidence="1">00238/432</strain>
    </source>
</reference>
<protein>
    <submittedName>
        <fullName evidence="1">Uncharacterized protein</fullName>
    </submittedName>
</protein>
<name>A0A8J4WA72_9STRA</name>
<gene>
    <name evidence="1" type="ORF">G195_002427</name>
</gene>
<sequence>MTVGPAFSKYGSKGYVSKVKLRDALEEILENEENESFIDEELRRVDALGFHSLYLVSEIKRKASYPQLFVNVLHGLSKIYCEAWATILLQQKIEPLRELMQIEQTGLLHMKVG</sequence>
<accession>A0A8J4WA72</accession>
<proteinExistence type="predicted"/>
<reference evidence="1" key="1">
    <citation type="journal article" date="2015" name="Genom Data">
        <title>Draft genome sequences of Phytophthora kernoviae and Phytophthora ramorum lineage EU2 from Scotland.</title>
        <authorList>
            <person name="Sambles C."/>
            <person name="Schlenzig A."/>
            <person name="O'Neill P."/>
            <person name="Grant M."/>
            <person name="Studholme D.J."/>
        </authorList>
    </citation>
    <scope>NUCLEOTIDE SEQUENCE</scope>
    <source>
        <strain evidence="1">00238/432</strain>
    </source>
</reference>
<organism evidence="1 2">
    <name type="scientific">Phytophthora kernoviae 00238/432</name>
    <dbReference type="NCBI Taxonomy" id="1284355"/>
    <lineage>
        <taxon>Eukaryota</taxon>
        <taxon>Sar</taxon>
        <taxon>Stramenopiles</taxon>
        <taxon>Oomycota</taxon>
        <taxon>Peronosporomycetes</taxon>
        <taxon>Peronosporales</taxon>
        <taxon>Peronosporaceae</taxon>
        <taxon>Phytophthora</taxon>
    </lineage>
</organism>
<evidence type="ECO:0000313" key="1">
    <source>
        <dbReference type="EMBL" id="KAF4324263.1"/>
    </source>
</evidence>